<dbReference type="InterPro" id="IPR021377">
    <property type="entry name" value="DUF3006"/>
</dbReference>
<evidence type="ECO:0000313" key="1">
    <source>
        <dbReference type="EMBL" id="SMB80123.1"/>
    </source>
</evidence>
<reference evidence="1 2" key="1">
    <citation type="submission" date="2017-04" db="EMBL/GenBank/DDBJ databases">
        <authorList>
            <person name="Afonso C.L."/>
            <person name="Miller P.J."/>
            <person name="Scott M.A."/>
            <person name="Spackman E."/>
            <person name="Goraichik I."/>
            <person name="Dimitrov K.M."/>
            <person name="Suarez D.L."/>
            <person name="Swayne D.E."/>
        </authorList>
    </citation>
    <scope>NUCLEOTIDE SEQUENCE [LARGE SCALE GENOMIC DNA]</scope>
    <source>
        <strain evidence="1 2">KR-140</strain>
    </source>
</reference>
<protein>
    <recommendedName>
        <fullName evidence="3">DUF3006 domain-containing protein</fullName>
    </recommendedName>
</protein>
<dbReference type="OrthoDB" id="70874at2"/>
<name>A0A1W1UGF9_9DEIO</name>
<dbReference type="Proteomes" id="UP000192582">
    <property type="component" value="Unassembled WGS sequence"/>
</dbReference>
<dbReference type="Pfam" id="PF11213">
    <property type="entry name" value="DUF3006"/>
    <property type="match status" value="1"/>
</dbReference>
<dbReference type="AlphaFoldDB" id="A0A1W1UGF9"/>
<keyword evidence="2" id="KW-1185">Reference proteome</keyword>
<dbReference type="STRING" id="695939.SAMN00790413_05421"/>
<dbReference type="EMBL" id="FWWU01000004">
    <property type="protein sequence ID" value="SMB80123.1"/>
    <property type="molecule type" value="Genomic_DNA"/>
</dbReference>
<gene>
    <name evidence="1" type="ORF">SAMN00790413_05421</name>
</gene>
<sequence length="94" mass="10362">MPQDPPEPMLTGTLIVDAIEGHYARVEREDGQVEDWTLASLPCNVQEGDVIRLQVKGADLEMHLDREAAQARRTQTQAQLNVLNGNTPAGEIDL</sequence>
<accession>A0A1W1UGF9</accession>
<organism evidence="1 2">
    <name type="scientific">Deinococcus hopiensis KR-140</name>
    <dbReference type="NCBI Taxonomy" id="695939"/>
    <lineage>
        <taxon>Bacteria</taxon>
        <taxon>Thermotogati</taxon>
        <taxon>Deinococcota</taxon>
        <taxon>Deinococci</taxon>
        <taxon>Deinococcales</taxon>
        <taxon>Deinococcaceae</taxon>
        <taxon>Deinococcus</taxon>
    </lineage>
</organism>
<dbReference type="RefSeq" id="WP_084045644.1">
    <property type="nucleotide sequence ID" value="NZ_FWWU01000004.1"/>
</dbReference>
<evidence type="ECO:0000313" key="2">
    <source>
        <dbReference type="Proteomes" id="UP000192582"/>
    </source>
</evidence>
<proteinExistence type="predicted"/>
<evidence type="ECO:0008006" key="3">
    <source>
        <dbReference type="Google" id="ProtNLM"/>
    </source>
</evidence>